<reference evidence="1" key="1">
    <citation type="submission" date="2020-12" db="EMBL/GenBank/DDBJ databases">
        <title>Generalized mutagenesis with transposon Tn5. A laboratory procedure for the identification of genes responsible for a bacterial phenotype and its regulation, illustrated with phenazine production in Pseudomonas chlororaphis.</title>
        <authorList>
            <person name="Muzio F."/>
            <person name="Sobrero P."/>
            <person name="Agaras B."/>
            <person name="Valverde C."/>
        </authorList>
    </citation>
    <scope>NUCLEOTIDE SEQUENCE</scope>
    <source>
        <strain evidence="1">SMMP3</strain>
    </source>
</reference>
<name>A0AAJ1E0J8_9PSED</name>
<evidence type="ECO:0000313" key="1">
    <source>
        <dbReference type="EMBL" id="MBU4632030.1"/>
    </source>
</evidence>
<organism evidence="1 2">
    <name type="scientific">Pseudomonas chlororaphis subsp. aurantiaca</name>
    <dbReference type="NCBI Taxonomy" id="86192"/>
    <lineage>
        <taxon>Bacteria</taxon>
        <taxon>Pseudomonadati</taxon>
        <taxon>Pseudomonadota</taxon>
        <taxon>Gammaproteobacteria</taxon>
        <taxon>Pseudomonadales</taxon>
        <taxon>Pseudomonadaceae</taxon>
        <taxon>Pseudomonas</taxon>
    </lineage>
</organism>
<dbReference type="AlphaFoldDB" id="A0AAJ1E0J8"/>
<evidence type="ECO:0000313" key="2">
    <source>
        <dbReference type="Proteomes" id="UP000787568"/>
    </source>
</evidence>
<dbReference type="RefSeq" id="WP_216310257.1">
    <property type="nucleotide sequence ID" value="NZ_JAEEFW010000001.1"/>
</dbReference>
<proteinExistence type="predicted"/>
<dbReference type="EMBL" id="JAEEFW010000001">
    <property type="protein sequence ID" value="MBU4632030.1"/>
    <property type="molecule type" value="Genomic_DNA"/>
</dbReference>
<gene>
    <name evidence="1" type="ORF">I8747_04295</name>
</gene>
<sequence>MHLYFTGFLPDGFDDTHENMSWTLLQNLNRRSWMFWAGIPLIQASFWYWT</sequence>
<comment type="caution">
    <text evidence="1">The sequence shown here is derived from an EMBL/GenBank/DDBJ whole genome shotgun (WGS) entry which is preliminary data.</text>
</comment>
<protein>
    <submittedName>
        <fullName evidence="1">Uncharacterized protein</fullName>
    </submittedName>
</protein>
<dbReference type="Proteomes" id="UP000787568">
    <property type="component" value="Unassembled WGS sequence"/>
</dbReference>
<accession>A0AAJ1E0J8</accession>